<dbReference type="Pfam" id="PF07714">
    <property type="entry name" value="PK_Tyr_Ser-Thr"/>
    <property type="match status" value="1"/>
</dbReference>
<proteinExistence type="predicted"/>
<keyword evidence="2" id="KW-0418">Kinase</keyword>
<feature type="domain" description="Protein kinase" evidence="1">
    <location>
        <begin position="1"/>
        <end position="158"/>
    </location>
</feature>
<dbReference type="GO" id="GO:0007165">
    <property type="term" value="P:signal transduction"/>
    <property type="evidence" value="ECO:0007669"/>
    <property type="project" value="TreeGrafter"/>
</dbReference>
<reference evidence="2 3" key="1">
    <citation type="submission" date="2018-06" db="EMBL/GenBank/DDBJ databases">
        <title>Comparative genomics reveals the genomic features of Rhizophagus irregularis, R. cerebriforme, R. diaphanum and Gigaspora rosea, and their symbiotic lifestyle signature.</title>
        <authorList>
            <person name="Morin E."/>
            <person name="San Clemente H."/>
            <person name="Chen E.C.H."/>
            <person name="De La Providencia I."/>
            <person name="Hainaut M."/>
            <person name="Kuo A."/>
            <person name="Kohler A."/>
            <person name="Murat C."/>
            <person name="Tang N."/>
            <person name="Roy S."/>
            <person name="Loubradou J."/>
            <person name="Henrissat B."/>
            <person name="Grigoriev I.V."/>
            <person name="Corradi N."/>
            <person name="Roux C."/>
            <person name="Martin F.M."/>
        </authorList>
    </citation>
    <scope>NUCLEOTIDE SEQUENCE [LARGE SCALE GENOMIC DNA]</scope>
    <source>
        <strain evidence="2 3">DAOM 194757</strain>
    </source>
</reference>
<dbReference type="InterPro" id="IPR001245">
    <property type="entry name" value="Ser-Thr/Tyr_kinase_cat_dom"/>
</dbReference>
<evidence type="ECO:0000313" key="2">
    <source>
        <dbReference type="EMBL" id="RIB19474.1"/>
    </source>
</evidence>
<dbReference type="PANTHER" id="PTHR23257">
    <property type="entry name" value="SERINE-THREONINE PROTEIN KINASE"/>
    <property type="match status" value="1"/>
</dbReference>
<dbReference type="OrthoDB" id="2429662at2759"/>
<dbReference type="GO" id="GO:0005737">
    <property type="term" value="C:cytoplasm"/>
    <property type="evidence" value="ECO:0007669"/>
    <property type="project" value="TreeGrafter"/>
</dbReference>
<keyword evidence="3" id="KW-1185">Reference proteome</keyword>
<name>A0A397VAF7_9GLOM</name>
<dbReference type="GO" id="GO:0004672">
    <property type="term" value="F:protein kinase activity"/>
    <property type="evidence" value="ECO:0007669"/>
    <property type="project" value="InterPro"/>
</dbReference>
<evidence type="ECO:0000259" key="1">
    <source>
        <dbReference type="PROSITE" id="PS50011"/>
    </source>
</evidence>
<protein>
    <submittedName>
        <fullName evidence="2">Kinase-like domain-containing protein</fullName>
    </submittedName>
</protein>
<accession>A0A397VAF7</accession>
<dbReference type="AlphaFoldDB" id="A0A397VAF7"/>
<organism evidence="2 3">
    <name type="scientific">Gigaspora rosea</name>
    <dbReference type="NCBI Taxonomy" id="44941"/>
    <lineage>
        <taxon>Eukaryota</taxon>
        <taxon>Fungi</taxon>
        <taxon>Fungi incertae sedis</taxon>
        <taxon>Mucoromycota</taxon>
        <taxon>Glomeromycotina</taxon>
        <taxon>Glomeromycetes</taxon>
        <taxon>Diversisporales</taxon>
        <taxon>Gigasporaceae</taxon>
        <taxon>Gigaspora</taxon>
    </lineage>
</organism>
<evidence type="ECO:0000313" key="3">
    <source>
        <dbReference type="Proteomes" id="UP000266673"/>
    </source>
</evidence>
<dbReference type="PROSITE" id="PS50011">
    <property type="entry name" value="PROTEIN_KINASE_DOM"/>
    <property type="match status" value="1"/>
</dbReference>
<gene>
    <name evidence="2" type="ORF">C2G38_2015790</name>
</gene>
<dbReference type="InterPro" id="IPR050167">
    <property type="entry name" value="Ser_Thr_protein_kinase"/>
</dbReference>
<dbReference type="SUPFAM" id="SSF56112">
    <property type="entry name" value="Protein kinase-like (PK-like)"/>
    <property type="match status" value="1"/>
</dbReference>
<dbReference type="InterPro" id="IPR000719">
    <property type="entry name" value="Prot_kinase_dom"/>
</dbReference>
<dbReference type="EMBL" id="QKWP01000471">
    <property type="protein sequence ID" value="RIB19474.1"/>
    <property type="molecule type" value="Genomic_DNA"/>
</dbReference>
<keyword evidence="2" id="KW-0808">Transferase</keyword>
<dbReference type="InterPro" id="IPR011009">
    <property type="entry name" value="Kinase-like_dom_sf"/>
</dbReference>
<comment type="caution">
    <text evidence="2">The sequence shown here is derived from an EMBL/GenBank/DDBJ whole genome shotgun (WGS) entry which is preliminary data.</text>
</comment>
<dbReference type="Proteomes" id="UP000266673">
    <property type="component" value="Unassembled WGS sequence"/>
</dbReference>
<dbReference type="STRING" id="44941.A0A397VAF7"/>
<dbReference type="Gene3D" id="1.10.510.10">
    <property type="entry name" value="Transferase(Phosphotransferase) domain 1"/>
    <property type="match status" value="1"/>
</dbReference>
<sequence length="224" mass="25901">MKWKDRCNILLYTAFDLDRIHSNNYIHKDLHSGNILLDKSNNVYIADLGLSTQNNEESDNNYGIIPYMAPEIFCDQPLTTAVDIYSFGIIMWEISSGKVAHYDRKEFNDSLVQEICQGLRPKFVKEIPIIYVELANQCMNADASKRPSANHIIQILYMLTQDYCIDFFKEADSKIKKLESETSKNDDIISSCRTYKLILSNLKKPMNSTDIPEFNLDKYKSRIS</sequence>
<dbReference type="GO" id="GO:0005524">
    <property type="term" value="F:ATP binding"/>
    <property type="evidence" value="ECO:0007669"/>
    <property type="project" value="InterPro"/>
</dbReference>